<evidence type="ECO:0000313" key="4">
    <source>
        <dbReference type="Proteomes" id="UP001479436"/>
    </source>
</evidence>
<evidence type="ECO:0000259" key="2">
    <source>
        <dbReference type="Pfam" id="PF06452"/>
    </source>
</evidence>
<dbReference type="Gene3D" id="2.60.40.1190">
    <property type="match status" value="1"/>
</dbReference>
<reference evidence="3 4" key="1">
    <citation type="submission" date="2023-04" db="EMBL/GenBank/DDBJ databases">
        <title>Genome of Basidiobolus ranarum AG-B5.</title>
        <authorList>
            <person name="Stajich J.E."/>
            <person name="Carter-House D."/>
            <person name="Gryganskyi A."/>
        </authorList>
    </citation>
    <scope>NUCLEOTIDE SEQUENCE [LARGE SCALE GENOMIC DNA]</scope>
    <source>
        <strain evidence="3 4">AG-B5</strain>
    </source>
</reference>
<dbReference type="EMBL" id="JASJQH010007373">
    <property type="protein sequence ID" value="KAK9709926.1"/>
    <property type="molecule type" value="Genomic_DNA"/>
</dbReference>
<keyword evidence="1" id="KW-0732">Signal</keyword>
<feature type="domain" description="Carbohydrate-binding" evidence="2">
    <location>
        <begin position="42"/>
        <end position="126"/>
    </location>
</feature>
<evidence type="ECO:0000256" key="1">
    <source>
        <dbReference type="SAM" id="SignalP"/>
    </source>
</evidence>
<comment type="caution">
    <text evidence="3">The sequence shown here is derived from an EMBL/GenBank/DDBJ whole genome shotgun (WGS) entry which is preliminary data.</text>
</comment>
<dbReference type="Proteomes" id="UP001479436">
    <property type="component" value="Unassembled WGS sequence"/>
</dbReference>
<dbReference type="PROSITE" id="PS51257">
    <property type="entry name" value="PROKAR_LIPOPROTEIN"/>
    <property type="match status" value="1"/>
</dbReference>
<feature type="chain" id="PRO_5046657957" description="Carbohydrate-binding domain-containing protein" evidence="1">
    <location>
        <begin position="19"/>
        <end position="350"/>
    </location>
</feature>
<protein>
    <recommendedName>
        <fullName evidence="2">Carbohydrate-binding domain-containing protein</fullName>
    </recommendedName>
</protein>
<feature type="signal peptide" evidence="1">
    <location>
        <begin position="1"/>
        <end position="18"/>
    </location>
</feature>
<name>A0ABR2VY38_9FUNG</name>
<dbReference type="CDD" id="cd09620">
    <property type="entry name" value="CBM9_like_3"/>
    <property type="match status" value="1"/>
</dbReference>
<dbReference type="InterPro" id="IPR010502">
    <property type="entry name" value="Carb-bd_dom_fam9"/>
</dbReference>
<keyword evidence="4" id="KW-1185">Reference proteome</keyword>
<accession>A0ABR2VY38</accession>
<dbReference type="SUPFAM" id="SSF49344">
    <property type="entry name" value="CBD9-like"/>
    <property type="match status" value="1"/>
</dbReference>
<evidence type="ECO:0000313" key="3">
    <source>
        <dbReference type="EMBL" id="KAK9709926.1"/>
    </source>
</evidence>
<proteinExistence type="predicted"/>
<sequence>MYGKSLLLISISLMSVSSCDVECDLPIPKSYHTLPALSPPKIDGLLTDKVWSSVAWSTPFGDIDSGDELDSTLLTRFKFTYDDEYFYIGAEILDPNAASKECEDKLNFKNSTFTIYIDPLRTNHNYKEIEITPFGKIRQIAWDKPPSDGGVPNEEWSLGPKAREAITIHSGYGTLATRSNNKKKSWTLEWAIPQDRLLTDCKKRGRFDFNRRPGTQFSRFGSRSSRKRTDVTQYKQTWSPQFSDDIQNPEWWGSVFLGDVDDKNQTDVTEVPRFVLSQLYRAQREYKHENGCYTKDITKLDIEGPKLGKCTDVPTIALGDDCQTYTARLVYQDVVGKIRQDRYLTFEHRN</sequence>
<organism evidence="3 4">
    <name type="scientific">Basidiobolus ranarum</name>
    <dbReference type="NCBI Taxonomy" id="34480"/>
    <lineage>
        <taxon>Eukaryota</taxon>
        <taxon>Fungi</taxon>
        <taxon>Fungi incertae sedis</taxon>
        <taxon>Zoopagomycota</taxon>
        <taxon>Entomophthoromycotina</taxon>
        <taxon>Basidiobolomycetes</taxon>
        <taxon>Basidiobolales</taxon>
        <taxon>Basidiobolaceae</taxon>
        <taxon>Basidiobolus</taxon>
    </lineage>
</organism>
<gene>
    <name evidence="3" type="ORF">K7432_008727</name>
</gene>
<dbReference type="Pfam" id="PF06452">
    <property type="entry name" value="CBM9_1"/>
    <property type="match status" value="1"/>
</dbReference>